<dbReference type="RefSeq" id="WP_207419108.1">
    <property type="nucleotide sequence ID" value="NZ_CP061177.1"/>
</dbReference>
<accession>A0ABS3KTY6</accession>
<gene>
    <name evidence="1" type="ORF">IAI61_17975</name>
</gene>
<dbReference type="EMBL" id="JACTNG010000011">
    <property type="protein sequence ID" value="MBO1080934.1"/>
    <property type="molecule type" value="Genomic_DNA"/>
</dbReference>
<dbReference type="InterPro" id="IPR029063">
    <property type="entry name" value="SAM-dependent_MTases_sf"/>
</dbReference>
<dbReference type="InterPro" id="IPR010342">
    <property type="entry name" value="DUF938"/>
</dbReference>
<protein>
    <submittedName>
        <fullName evidence="1">DUF938 domain-containing protein</fullName>
    </submittedName>
</protein>
<dbReference type="Proteomes" id="UP001518989">
    <property type="component" value="Unassembled WGS sequence"/>
</dbReference>
<evidence type="ECO:0000313" key="2">
    <source>
        <dbReference type="Proteomes" id="UP001518989"/>
    </source>
</evidence>
<dbReference type="Pfam" id="PF06080">
    <property type="entry name" value="DUF938"/>
    <property type="match status" value="1"/>
</dbReference>
<keyword evidence="2" id="KW-1185">Reference proteome</keyword>
<dbReference type="Gene3D" id="3.40.50.150">
    <property type="entry name" value="Vaccinia Virus protein VP39"/>
    <property type="match status" value="1"/>
</dbReference>
<comment type="caution">
    <text evidence="1">The sequence shown here is derived from an EMBL/GenBank/DDBJ whole genome shotgun (WGS) entry which is preliminary data.</text>
</comment>
<evidence type="ECO:0000313" key="1">
    <source>
        <dbReference type="EMBL" id="MBO1080934.1"/>
    </source>
</evidence>
<dbReference type="SUPFAM" id="SSF53335">
    <property type="entry name" value="S-adenosyl-L-methionine-dependent methyltransferases"/>
    <property type="match status" value="1"/>
</dbReference>
<dbReference type="PANTHER" id="PTHR20974">
    <property type="entry name" value="UPF0585 PROTEIN CG18661"/>
    <property type="match status" value="1"/>
</dbReference>
<name>A0ABS3KTY6_9PROT</name>
<reference evidence="1 2" key="1">
    <citation type="submission" date="2020-09" db="EMBL/GenBank/DDBJ databases">
        <title>Roseomonas.</title>
        <authorList>
            <person name="Zhu W."/>
        </authorList>
    </citation>
    <scope>NUCLEOTIDE SEQUENCE [LARGE SCALE GENOMIC DNA]</scope>
    <source>
        <strain evidence="1 2">573</strain>
    </source>
</reference>
<organism evidence="1 2">
    <name type="scientific">Roseomonas haemaphysalidis</name>
    <dbReference type="NCBI Taxonomy" id="2768162"/>
    <lineage>
        <taxon>Bacteria</taxon>
        <taxon>Pseudomonadati</taxon>
        <taxon>Pseudomonadota</taxon>
        <taxon>Alphaproteobacteria</taxon>
        <taxon>Acetobacterales</taxon>
        <taxon>Roseomonadaceae</taxon>
        <taxon>Roseomonas</taxon>
    </lineage>
</organism>
<sequence length="200" mass="21004">MTPDPRRSAPSALRNRDPILAVLRPRLPAAGVVLEVASGTGEHVAHLARALPGLDWQPTEPLPEGRASIDAWAADLPNIRPALPLDVAGGDWPAGPVAAVLCINMIHIAPWAAAEGLFAGAGRVLPPGGLLALYGPFRRGQRPLEPGNAAFDADLRGRDPAWGLREVAAVEALGADNGFAAPELVEMPANNLMLLFRRVT</sequence>
<proteinExistence type="predicted"/>
<dbReference type="PANTHER" id="PTHR20974:SF0">
    <property type="entry name" value="UPF0585 PROTEIN CG18661"/>
    <property type="match status" value="1"/>
</dbReference>